<dbReference type="Gene3D" id="3.40.50.2000">
    <property type="entry name" value="Glycogen Phosphorylase B"/>
    <property type="match status" value="2"/>
</dbReference>
<accession>A0A090U3N1</accession>
<dbReference type="AlphaFoldDB" id="A0A090U3N1"/>
<organism evidence="3 4">
    <name type="scientific">Vibrio maritimus</name>
    <dbReference type="NCBI Taxonomy" id="990268"/>
    <lineage>
        <taxon>Bacteria</taxon>
        <taxon>Pseudomonadati</taxon>
        <taxon>Pseudomonadota</taxon>
        <taxon>Gammaproteobacteria</taxon>
        <taxon>Vibrionales</taxon>
        <taxon>Vibrionaceae</taxon>
        <taxon>Vibrio</taxon>
    </lineage>
</organism>
<gene>
    <name evidence="3" type="ORF">JCM19240_674</name>
</gene>
<dbReference type="PANTHER" id="PTHR45947">
    <property type="entry name" value="SULFOQUINOVOSYL TRANSFERASE SQD2"/>
    <property type="match status" value="1"/>
</dbReference>
<dbReference type="EMBL" id="BBMT01000018">
    <property type="protein sequence ID" value="GAL37527.1"/>
    <property type="molecule type" value="Genomic_DNA"/>
</dbReference>
<evidence type="ECO:0000313" key="4">
    <source>
        <dbReference type="Proteomes" id="UP000029224"/>
    </source>
</evidence>
<name>A0A090U3N1_9VIBR</name>
<dbReference type="InterPro" id="IPR050194">
    <property type="entry name" value="Glycosyltransferase_grp1"/>
</dbReference>
<dbReference type="InterPro" id="IPR001296">
    <property type="entry name" value="Glyco_trans_1"/>
</dbReference>
<protein>
    <submittedName>
        <fullName evidence="3">Glycosyltransferase</fullName>
    </submittedName>
</protein>
<evidence type="ECO:0000259" key="2">
    <source>
        <dbReference type="Pfam" id="PF13439"/>
    </source>
</evidence>
<dbReference type="Pfam" id="PF13439">
    <property type="entry name" value="Glyco_transf_4"/>
    <property type="match status" value="1"/>
</dbReference>
<proteinExistence type="predicted"/>
<dbReference type="GO" id="GO:0016757">
    <property type="term" value="F:glycosyltransferase activity"/>
    <property type="evidence" value="ECO:0007669"/>
    <property type="project" value="InterPro"/>
</dbReference>
<keyword evidence="4" id="KW-1185">Reference proteome</keyword>
<dbReference type="Pfam" id="PF00534">
    <property type="entry name" value="Glycos_transf_1"/>
    <property type="match status" value="1"/>
</dbReference>
<sequence>MKVLHVYRTCYPETRGGVEQVIRYITQGCQEYGVQSKVLSVSHNDSYSVEVQGTEVILCKADMEIASNSFSFQLFSEFKRLAQWADIIHFHYPWPTGDLLFLFNKDKPSIVTYHSDIIKQKWLKKVYKPLETFFLNNVDAIVATSPQYQKQSPNLLKYCKKTHVIPLAVDPKDYISPDTNWSNDDQYSFLENDYFLFVGVLRYYKGLGYLLDASKKTDATIVIAGDGPLYDELQQRITKENIQNVILTGYISDSEKLKLIANCKAFVFPSHIRSEAFGVSLIEAQMLKKAIISCDISTGTSYVNIHGETGLVVPPGKADSLTNAIEELNRDSQKRSKFGQNGYQRHCHYSR</sequence>
<dbReference type="Proteomes" id="UP000029224">
    <property type="component" value="Unassembled WGS sequence"/>
</dbReference>
<dbReference type="PANTHER" id="PTHR45947:SF3">
    <property type="entry name" value="SULFOQUINOVOSYL TRANSFERASE SQD2"/>
    <property type="match status" value="1"/>
</dbReference>
<reference evidence="3 4" key="1">
    <citation type="submission" date="2014-09" db="EMBL/GenBank/DDBJ databases">
        <title>Vibrio maritimus JCM 19240. (C210) whole genome shotgun sequence.</title>
        <authorList>
            <person name="Sawabe T."/>
            <person name="Meirelles P."/>
            <person name="Nakanishi M."/>
            <person name="Sayaka M."/>
            <person name="Hattori M."/>
            <person name="Ohkuma M."/>
        </authorList>
    </citation>
    <scope>NUCLEOTIDE SEQUENCE [LARGE SCALE GENOMIC DNA]</scope>
    <source>
        <strain evidence="3 4">JCM 19240</strain>
    </source>
</reference>
<evidence type="ECO:0000259" key="1">
    <source>
        <dbReference type="Pfam" id="PF00534"/>
    </source>
</evidence>
<feature type="domain" description="Glycosyl transferase family 1" evidence="1">
    <location>
        <begin position="190"/>
        <end position="345"/>
    </location>
</feature>
<feature type="domain" description="Glycosyltransferase subfamily 4-like N-terminal" evidence="2">
    <location>
        <begin position="16"/>
        <end position="172"/>
    </location>
</feature>
<evidence type="ECO:0000313" key="3">
    <source>
        <dbReference type="EMBL" id="GAL37527.1"/>
    </source>
</evidence>
<dbReference type="InterPro" id="IPR028098">
    <property type="entry name" value="Glyco_trans_4-like_N"/>
</dbReference>
<comment type="caution">
    <text evidence="3">The sequence shown here is derived from an EMBL/GenBank/DDBJ whole genome shotgun (WGS) entry which is preliminary data.</text>
</comment>
<keyword evidence="3" id="KW-0808">Transferase</keyword>
<dbReference type="SUPFAM" id="SSF53756">
    <property type="entry name" value="UDP-Glycosyltransferase/glycogen phosphorylase"/>
    <property type="match status" value="1"/>
</dbReference>
<reference evidence="3 4" key="2">
    <citation type="submission" date="2014-09" db="EMBL/GenBank/DDBJ databases">
        <authorList>
            <consortium name="NBRP consortium"/>
            <person name="Sawabe T."/>
            <person name="Meirelles P."/>
            <person name="Nakanishi M."/>
            <person name="Sayaka M."/>
            <person name="Hattori M."/>
            <person name="Ohkuma M."/>
        </authorList>
    </citation>
    <scope>NUCLEOTIDE SEQUENCE [LARGE SCALE GENOMIC DNA]</scope>
    <source>
        <strain evidence="3 4">JCM 19240</strain>
    </source>
</reference>